<reference evidence="1" key="1">
    <citation type="submission" date="2016-10" db="EMBL/GenBank/DDBJ databases">
        <title>Sequence of Gallionella enrichment culture.</title>
        <authorList>
            <person name="Poehlein A."/>
            <person name="Muehling M."/>
            <person name="Daniel R."/>
        </authorList>
    </citation>
    <scope>NUCLEOTIDE SEQUENCE</scope>
</reference>
<dbReference type="AlphaFoldDB" id="A0A1J5RRY0"/>
<dbReference type="PANTHER" id="PTHR38453">
    <property type="entry name" value="CYTOPLASMIC PROTEIN-RELATED"/>
    <property type="match status" value="1"/>
</dbReference>
<proteinExistence type="predicted"/>
<gene>
    <name evidence="1" type="ORF">GALL_195750</name>
</gene>
<dbReference type="InterPro" id="IPR007423">
    <property type="entry name" value="Sel_put"/>
</dbReference>
<evidence type="ECO:0000313" key="1">
    <source>
        <dbReference type="EMBL" id="OIQ98449.1"/>
    </source>
</evidence>
<name>A0A1J5RRY0_9ZZZZ</name>
<dbReference type="PANTHER" id="PTHR38453:SF1">
    <property type="entry name" value="CYTOPLASMIC PROTEIN"/>
    <property type="match status" value="1"/>
</dbReference>
<organism evidence="1">
    <name type="scientific">mine drainage metagenome</name>
    <dbReference type="NCBI Taxonomy" id="410659"/>
    <lineage>
        <taxon>unclassified sequences</taxon>
        <taxon>metagenomes</taxon>
        <taxon>ecological metagenomes</taxon>
    </lineage>
</organism>
<protein>
    <submittedName>
        <fullName evidence="1">Uncharacterized protein</fullName>
    </submittedName>
</protein>
<comment type="caution">
    <text evidence="1">The sequence shown here is derived from an EMBL/GenBank/DDBJ whole genome shotgun (WGS) entry which is preliminary data.</text>
</comment>
<sequence length="67" mass="7854">MLEDFKTFARAVRQTGRLMVGIPDYDTYVGHCRATHPDQPVMSYEEFFRERQASRYGLGRNGMMRCC</sequence>
<dbReference type="EMBL" id="MLJW01000119">
    <property type="protein sequence ID" value="OIQ98449.1"/>
    <property type="molecule type" value="Genomic_DNA"/>
</dbReference>
<accession>A0A1J5RRY0</accession>
<dbReference type="Pfam" id="PF04328">
    <property type="entry name" value="Sel_put"/>
    <property type="match status" value="1"/>
</dbReference>